<dbReference type="Pfam" id="PF14602">
    <property type="entry name" value="Hexapep_2"/>
    <property type="match status" value="1"/>
</dbReference>
<sequence>MDKHARPGLSEGTLHEQLTDSSKSAFGRYQDLALGSDSIWYLLKYELIMLFSSWVPGALGLVLRKVLYPLVLGAVGRNVVFGQGVTIRHGLKIHIGDGVIIDDGAVLDAKGGSNQGIHVGANTIISRNVVLSCKNGDIHIGQGCTVGISTLVHAMEGSNVSIGDEVLIGAFGYFIGSGPYVTDDLELPFKKQGMQPLGGISIADNVWFGSHVQVLDGVSIGTGSIVGASTVVNKPVADYDVVAGVPMRVLKNRRNDQ</sequence>
<dbReference type="Pfam" id="PF00132">
    <property type="entry name" value="Hexapep"/>
    <property type="match status" value="1"/>
</dbReference>
<dbReference type="InterPro" id="IPR051159">
    <property type="entry name" value="Hexapeptide_acetyltransf"/>
</dbReference>
<dbReference type="PANTHER" id="PTHR23416">
    <property type="entry name" value="SIALIC ACID SYNTHASE-RELATED"/>
    <property type="match status" value="1"/>
</dbReference>
<dbReference type="EMBL" id="BMXA01000002">
    <property type="protein sequence ID" value="GHA03946.1"/>
    <property type="molecule type" value="Genomic_DNA"/>
</dbReference>
<dbReference type="InterPro" id="IPR011004">
    <property type="entry name" value="Trimer_LpxA-like_sf"/>
</dbReference>
<proteinExistence type="predicted"/>
<protein>
    <recommendedName>
        <fullName evidence="3">Acyltransferase</fullName>
    </recommendedName>
</protein>
<name>A0A918RPT4_9GAMM</name>
<organism evidence="1 2">
    <name type="scientific">Arenicella chitinivorans</name>
    <dbReference type="NCBI Taxonomy" id="1329800"/>
    <lineage>
        <taxon>Bacteria</taxon>
        <taxon>Pseudomonadati</taxon>
        <taxon>Pseudomonadota</taxon>
        <taxon>Gammaproteobacteria</taxon>
        <taxon>Arenicellales</taxon>
        <taxon>Arenicellaceae</taxon>
        <taxon>Arenicella</taxon>
    </lineage>
</organism>
<dbReference type="RefSeq" id="WP_189399091.1">
    <property type="nucleotide sequence ID" value="NZ_BMXA01000002.1"/>
</dbReference>
<dbReference type="AlphaFoldDB" id="A0A918RPT4"/>
<reference evidence="1" key="1">
    <citation type="journal article" date="2014" name="Int. J. Syst. Evol. Microbiol.">
        <title>Complete genome sequence of Corynebacterium casei LMG S-19264T (=DSM 44701T), isolated from a smear-ripened cheese.</title>
        <authorList>
            <consortium name="US DOE Joint Genome Institute (JGI-PGF)"/>
            <person name="Walter F."/>
            <person name="Albersmeier A."/>
            <person name="Kalinowski J."/>
            <person name="Ruckert C."/>
        </authorList>
    </citation>
    <scope>NUCLEOTIDE SEQUENCE</scope>
    <source>
        <strain evidence="1">KCTC 12711</strain>
    </source>
</reference>
<dbReference type="InterPro" id="IPR001451">
    <property type="entry name" value="Hexapep"/>
</dbReference>
<evidence type="ECO:0000313" key="2">
    <source>
        <dbReference type="Proteomes" id="UP000614811"/>
    </source>
</evidence>
<reference evidence="1" key="2">
    <citation type="submission" date="2020-09" db="EMBL/GenBank/DDBJ databases">
        <authorList>
            <person name="Sun Q."/>
            <person name="Kim S."/>
        </authorList>
    </citation>
    <scope>NUCLEOTIDE SEQUENCE</scope>
    <source>
        <strain evidence="1">KCTC 12711</strain>
    </source>
</reference>
<dbReference type="SUPFAM" id="SSF51161">
    <property type="entry name" value="Trimeric LpxA-like enzymes"/>
    <property type="match status" value="1"/>
</dbReference>
<dbReference type="Gene3D" id="2.160.10.10">
    <property type="entry name" value="Hexapeptide repeat proteins"/>
    <property type="match status" value="2"/>
</dbReference>
<evidence type="ECO:0008006" key="3">
    <source>
        <dbReference type="Google" id="ProtNLM"/>
    </source>
</evidence>
<gene>
    <name evidence="1" type="ORF">GCM10008090_11530</name>
</gene>
<keyword evidence="2" id="KW-1185">Reference proteome</keyword>
<dbReference type="CDD" id="cd04647">
    <property type="entry name" value="LbH_MAT_like"/>
    <property type="match status" value="1"/>
</dbReference>
<dbReference type="Proteomes" id="UP000614811">
    <property type="component" value="Unassembled WGS sequence"/>
</dbReference>
<comment type="caution">
    <text evidence="1">The sequence shown here is derived from an EMBL/GenBank/DDBJ whole genome shotgun (WGS) entry which is preliminary data.</text>
</comment>
<dbReference type="PANTHER" id="PTHR23416:SF78">
    <property type="entry name" value="LIPOPOLYSACCHARIDE BIOSYNTHESIS O-ACETYL TRANSFERASE WBBJ-RELATED"/>
    <property type="match status" value="1"/>
</dbReference>
<evidence type="ECO:0000313" key="1">
    <source>
        <dbReference type="EMBL" id="GHA03946.1"/>
    </source>
</evidence>
<accession>A0A918RPT4</accession>